<dbReference type="Gene3D" id="3.10.450.50">
    <property type="match status" value="1"/>
</dbReference>
<dbReference type="SUPFAM" id="SSF54427">
    <property type="entry name" value="NTF2-like"/>
    <property type="match status" value="1"/>
</dbReference>
<evidence type="ECO:0000313" key="2">
    <source>
        <dbReference type="Proteomes" id="UP001596492"/>
    </source>
</evidence>
<dbReference type="RefSeq" id="WP_382167196.1">
    <property type="nucleotide sequence ID" value="NZ_JBHTBR010000005.1"/>
</dbReference>
<dbReference type="InterPro" id="IPR032710">
    <property type="entry name" value="NTF2-like_dom_sf"/>
</dbReference>
<dbReference type="Proteomes" id="UP001596492">
    <property type="component" value="Unassembled WGS sequence"/>
</dbReference>
<evidence type="ECO:0000313" key="1">
    <source>
        <dbReference type="EMBL" id="MFC7291955.1"/>
    </source>
</evidence>
<sequence>MTTDNTPQTPTISTKLENEIQDYFNRYAEAFSKFDFQTVSKMWSLPCLVTSNKNSLSFTDRKVFEENLNKMGNFGKSVGITLVQKIVFEIFQIAPETLSVRTRDTSFNKDGEAIVGWEQTYILQHIDDQWKAIATVASGEVTSWAAKDTPLAPKIASSDNILLD</sequence>
<keyword evidence="2" id="KW-1185">Reference proteome</keyword>
<organism evidence="1 2">
    <name type="scientific">Hirschia litorea</name>
    <dbReference type="NCBI Taxonomy" id="1199156"/>
    <lineage>
        <taxon>Bacteria</taxon>
        <taxon>Pseudomonadati</taxon>
        <taxon>Pseudomonadota</taxon>
        <taxon>Alphaproteobacteria</taxon>
        <taxon>Hyphomonadales</taxon>
        <taxon>Hyphomonadaceae</taxon>
        <taxon>Hirschia</taxon>
    </lineage>
</organism>
<protein>
    <recommendedName>
        <fullName evidence="3">DUF4440 domain-containing protein</fullName>
    </recommendedName>
</protein>
<evidence type="ECO:0008006" key="3">
    <source>
        <dbReference type="Google" id="ProtNLM"/>
    </source>
</evidence>
<gene>
    <name evidence="1" type="ORF">ACFQS8_10040</name>
</gene>
<accession>A0ABW2ILD2</accession>
<proteinExistence type="predicted"/>
<name>A0ABW2ILD2_9PROT</name>
<comment type="caution">
    <text evidence="1">The sequence shown here is derived from an EMBL/GenBank/DDBJ whole genome shotgun (WGS) entry which is preliminary data.</text>
</comment>
<reference evidence="2" key="1">
    <citation type="journal article" date="2019" name="Int. J. Syst. Evol. Microbiol.">
        <title>The Global Catalogue of Microorganisms (GCM) 10K type strain sequencing project: providing services to taxonomists for standard genome sequencing and annotation.</title>
        <authorList>
            <consortium name="The Broad Institute Genomics Platform"/>
            <consortium name="The Broad Institute Genome Sequencing Center for Infectious Disease"/>
            <person name="Wu L."/>
            <person name="Ma J."/>
        </authorList>
    </citation>
    <scope>NUCLEOTIDE SEQUENCE [LARGE SCALE GENOMIC DNA]</scope>
    <source>
        <strain evidence="2">CCUG 51308</strain>
    </source>
</reference>
<dbReference type="EMBL" id="JBHTBR010000005">
    <property type="protein sequence ID" value="MFC7291955.1"/>
    <property type="molecule type" value="Genomic_DNA"/>
</dbReference>